<protein>
    <submittedName>
        <fullName evidence="1">Uncharacterized protein</fullName>
    </submittedName>
</protein>
<dbReference type="EMBL" id="CP054139">
    <property type="protein sequence ID" value="QKJ30439.1"/>
    <property type="molecule type" value="Genomic_DNA"/>
</dbReference>
<name>A0A7D4UDE3_9SPHI</name>
<evidence type="ECO:0000313" key="2">
    <source>
        <dbReference type="Proteomes" id="UP000505355"/>
    </source>
</evidence>
<dbReference type="Proteomes" id="UP000505355">
    <property type="component" value="Chromosome"/>
</dbReference>
<organism evidence="1 2">
    <name type="scientific">Mucilaginibacter mali</name>
    <dbReference type="NCBI Taxonomy" id="2740462"/>
    <lineage>
        <taxon>Bacteria</taxon>
        <taxon>Pseudomonadati</taxon>
        <taxon>Bacteroidota</taxon>
        <taxon>Sphingobacteriia</taxon>
        <taxon>Sphingobacteriales</taxon>
        <taxon>Sphingobacteriaceae</taxon>
        <taxon>Mucilaginibacter</taxon>
    </lineage>
</organism>
<dbReference type="RefSeq" id="WP_173415114.1">
    <property type="nucleotide sequence ID" value="NZ_CP054139.1"/>
</dbReference>
<sequence length="512" mass="58874">MIIDRAIVATSPMPLYYEFWPIVARGWRNIKIEPTVAAIGGLNLNHGEGTVIKFPQIEGIDPGFIAQVIRFIIPCFFPEEVSIIADIDMVPLSINYFSANIRQYDNDDIIVFSSDAHPNELRYPMCYIAARGKYFQQIIGLNGLDLNTIINFIKDLHSLNLKWDTDELFFAKKLHGSPLLSKVIFLKRGWNPMAKNRIDRGRWQYNKWGLVRNKYIDAHCVRPLHSHQKELKDIFEYVNHGSNGKVYGLYLLKKPLKALVHRFGKQHYQNKNLFNITGTRNLDRLKTRIISFSLYGNAARYTQNLDEVIRSYHKILPGWKCRVYVGSDVDEPSVKLLTDNGCELIMMQGAGVDARYMLWRFLAIEDKDAEAVIIRDLDSVCTAREGLMISQWQASGKTFHVIRDHLNHNTAIMGGLWGAKKNSINIKKNAREVVLTNNYGIDQVFLQQMIYPKIKDDVMIHDSFPRFPHEEAIIIPFDEDGGFAGEIYTDASANQRDKNVVADYHKRCFSIK</sequence>
<dbReference type="AlphaFoldDB" id="A0A7D4UDE3"/>
<evidence type="ECO:0000313" key="1">
    <source>
        <dbReference type="EMBL" id="QKJ30439.1"/>
    </source>
</evidence>
<reference evidence="1 2" key="1">
    <citation type="submission" date="2020-05" db="EMBL/GenBank/DDBJ databases">
        <title>Mucilaginibacter mali sp. nov.</title>
        <authorList>
            <person name="Kim H.S."/>
            <person name="Lee K.C."/>
            <person name="Suh M.K."/>
            <person name="Kim J.-S."/>
            <person name="Han K.-I."/>
            <person name="Eom M.K."/>
            <person name="Shin Y.K."/>
            <person name="Lee J.-S."/>
        </authorList>
    </citation>
    <scope>NUCLEOTIDE SEQUENCE [LARGE SCALE GENOMIC DNA]</scope>
    <source>
        <strain evidence="1 2">G2-14</strain>
    </source>
</reference>
<gene>
    <name evidence="1" type="ORF">HQ865_11955</name>
</gene>
<dbReference type="KEGG" id="mmab:HQ865_11955"/>
<proteinExistence type="predicted"/>
<keyword evidence="2" id="KW-1185">Reference proteome</keyword>
<accession>A0A7D4UDE3</accession>